<dbReference type="Proteomes" id="UP001189122">
    <property type="component" value="Unassembled WGS sequence"/>
</dbReference>
<dbReference type="GO" id="GO:0004843">
    <property type="term" value="F:cysteine-type deubiquitinase activity"/>
    <property type="evidence" value="ECO:0007669"/>
    <property type="project" value="InterPro"/>
</dbReference>
<dbReference type="PANTHER" id="PTHR24006:SF747">
    <property type="entry name" value="UBIQUITIN CARBOXYL-TERMINAL HYDROLASE 20"/>
    <property type="match status" value="1"/>
</dbReference>
<evidence type="ECO:0000259" key="2">
    <source>
        <dbReference type="PROSITE" id="PS50235"/>
    </source>
</evidence>
<dbReference type="AlphaFoldDB" id="A0A7I8JWC6"/>
<organism evidence="3">
    <name type="scientific">Spirodela intermedia</name>
    <name type="common">Intermediate duckweed</name>
    <dbReference type="NCBI Taxonomy" id="51605"/>
    <lineage>
        <taxon>Eukaryota</taxon>
        <taxon>Viridiplantae</taxon>
        <taxon>Streptophyta</taxon>
        <taxon>Embryophyta</taxon>
        <taxon>Tracheophyta</taxon>
        <taxon>Spermatophyta</taxon>
        <taxon>Magnoliopsida</taxon>
        <taxon>Liliopsida</taxon>
        <taxon>Araceae</taxon>
        <taxon>Lemnoideae</taxon>
        <taxon>Spirodela</taxon>
    </lineage>
</organism>
<evidence type="ECO:0000313" key="3">
    <source>
        <dbReference type="EMBL" id="CAA2634807.1"/>
    </source>
</evidence>
<protein>
    <recommendedName>
        <fullName evidence="2">USP domain-containing protein</fullName>
    </recommendedName>
</protein>
<dbReference type="Gene3D" id="3.90.70.10">
    <property type="entry name" value="Cysteine proteinases"/>
    <property type="match status" value="2"/>
</dbReference>
<reference evidence="3 4" key="1">
    <citation type="submission" date="2019-12" db="EMBL/GenBank/DDBJ databases">
        <authorList>
            <person name="Scholz U."/>
            <person name="Mascher M."/>
            <person name="Fiebig A."/>
        </authorList>
    </citation>
    <scope>NUCLEOTIDE SEQUENCE</scope>
</reference>
<gene>
    <name evidence="3" type="ORF">SI7747_18020198</name>
</gene>
<dbReference type="GO" id="GO:0005829">
    <property type="term" value="C:cytosol"/>
    <property type="evidence" value="ECO:0007669"/>
    <property type="project" value="TreeGrafter"/>
</dbReference>
<dbReference type="PANTHER" id="PTHR24006">
    <property type="entry name" value="UBIQUITIN CARBOXYL-TERMINAL HYDROLASE"/>
    <property type="match status" value="1"/>
</dbReference>
<dbReference type="InterPro" id="IPR038765">
    <property type="entry name" value="Papain-like_cys_pep_sf"/>
</dbReference>
<feature type="domain" description="USP" evidence="2">
    <location>
        <begin position="28"/>
        <end position="313"/>
    </location>
</feature>
<evidence type="ECO:0000256" key="1">
    <source>
        <dbReference type="SAM" id="MobiDB-lite"/>
    </source>
</evidence>
<dbReference type="EMBL" id="CACRZD030000018">
    <property type="protein sequence ID" value="CAA6673782.1"/>
    <property type="molecule type" value="Genomic_DNA"/>
</dbReference>
<dbReference type="GO" id="GO:0005634">
    <property type="term" value="C:nucleus"/>
    <property type="evidence" value="ECO:0007669"/>
    <property type="project" value="TreeGrafter"/>
</dbReference>
<dbReference type="InterPro" id="IPR001394">
    <property type="entry name" value="Peptidase_C19_UCH"/>
</dbReference>
<dbReference type="Pfam" id="PF00443">
    <property type="entry name" value="UCH"/>
    <property type="match status" value="1"/>
</dbReference>
<evidence type="ECO:0000313" key="4">
    <source>
        <dbReference type="Proteomes" id="UP001189122"/>
    </source>
</evidence>
<dbReference type="GO" id="GO:0016579">
    <property type="term" value="P:protein deubiquitination"/>
    <property type="evidence" value="ECO:0007669"/>
    <property type="project" value="InterPro"/>
</dbReference>
<sequence>MQKPEPVDFRENKLALWRSPEAPPPIGAALENLGNTCFLNAVLQCVCPHRPSPAEPPVATPSVPCTFSGEEPSFCSLCALRQHIDVCMHEDANVVKPCGFVNNLSNISSSFSRYQQEDAHEFLHCLLDHLHTSCLDPPQVQCCDCGHRSDTYEPLLDLSLEIEDAGSLEEALESFTKVEKIEDPEIKLTCEGCGGRVSVEKQFTLEQVPPVIALHLKRFKSNGYFADKIDKFVKYPTELDLRPFHSNPKAEGELRYDLYAAVMHQGCSSLYGHYYCFIRPSPIHEITPCVQVYRVNEENALTQNAYILFYMKRGTPWFSCFVEAGRMGGGGGCPDVGNRTSPVSVVDHVEADQSSSSSDSEDQGEASGADRPPQGAGLVAVLMMKPVARARVQATASEAIAAPPIVRARIAARE</sequence>
<dbReference type="InterPro" id="IPR028889">
    <property type="entry name" value="USP"/>
</dbReference>
<dbReference type="EMBL" id="LR743605">
    <property type="protein sequence ID" value="CAA2634807.1"/>
    <property type="molecule type" value="Genomic_DNA"/>
</dbReference>
<proteinExistence type="predicted"/>
<dbReference type="SUPFAM" id="SSF54001">
    <property type="entry name" value="Cysteine proteinases"/>
    <property type="match status" value="1"/>
</dbReference>
<keyword evidence="4" id="KW-1185">Reference proteome</keyword>
<accession>A0A7I8JWC6</accession>
<name>A0A7I8JWC6_SPIIN</name>
<feature type="region of interest" description="Disordered" evidence="1">
    <location>
        <begin position="349"/>
        <end position="375"/>
    </location>
</feature>
<dbReference type="PROSITE" id="PS50235">
    <property type="entry name" value="USP_3"/>
    <property type="match status" value="1"/>
</dbReference>
<dbReference type="InterPro" id="IPR050164">
    <property type="entry name" value="Peptidase_C19"/>
</dbReference>